<dbReference type="AlphaFoldDB" id="A0A316VF27"/>
<organism evidence="2 3">
    <name type="scientific">Meira miltonrushii</name>
    <dbReference type="NCBI Taxonomy" id="1280837"/>
    <lineage>
        <taxon>Eukaryota</taxon>
        <taxon>Fungi</taxon>
        <taxon>Dikarya</taxon>
        <taxon>Basidiomycota</taxon>
        <taxon>Ustilaginomycotina</taxon>
        <taxon>Exobasidiomycetes</taxon>
        <taxon>Exobasidiales</taxon>
        <taxon>Brachybasidiaceae</taxon>
        <taxon>Meira</taxon>
    </lineage>
</organism>
<dbReference type="Proteomes" id="UP000245771">
    <property type="component" value="Unassembled WGS sequence"/>
</dbReference>
<dbReference type="GeneID" id="37023971"/>
<keyword evidence="3" id="KW-1185">Reference proteome</keyword>
<evidence type="ECO:0000313" key="2">
    <source>
        <dbReference type="EMBL" id="PWN34611.1"/>
    </source>
</evidence>
<feature type="compositionally biased region" description="Polar residues" evidence="1">
    <location>
        <begin position="93"/>
        <end position="102"/>
    </location>
</feature>
<dbReference type="InParanoid" id="A0A316VF27"/>
<feature type="region of interest" description="Disordered" evidence="1">
    <location>
        <begin position="1"/>
        <end position="49"/>
    </location>
</feature>
<gene>
    <name evidence="2" type="ORF">FA14DRAFT_32065</name>
</gene>
<sequence length="315" mass="34827">MSTRRSTRLANGQKKTEEDSTTQKAPTRSKAQKTSNKKEAGPSSRKEEDAFKYLLSDNAYNLAYPKIEAGYGEKDWSSEERRKPLPKEESGQMKKNASNERGYSSKDLTPFEVLLCAVLMSKPLSHRLGLRTISTLFSPPFGLNTPKALEEAGKEGRREAMYEARTQHKDKTASQLGDLVEGLRGICKSEEDVISLKAVCDVCKKANTQEEAIEEVKSFLTANVKGLGPTGVEIFLRRIQSHDEWQAVYPFIDERAANTAHQLGLTSTADAKSAAKELQKSLGKDASPTTFVRLIDVLVGLGLEKKVEEVKSILS</sequence>
<accession>A0A316VF27</accession>
<reference evidence="2 3" key="1">
    <citation type="journal article" date="2018" name="Mol. Biol. Evol.">
        <title>Broad Genomic Sampling Reveals a Smut Pathogenic Ancestry of the Fungal Clade Ustilaginomycotina.</title>
        <authorList>
            <person name="Kijpornyongpan T."/>
            <person name="Mondo S.J."/>
            <person name="Barry K."/>
            <person name="Sandor L."/>
            <person name="Lee J."/>
            <person name="Lipzen A."/>
            <person name="Pangilinan J."/>
            <person name="LaButti K."/>
            <person name="Hainaut M."/>
            <person name="Henrissat B."/>
            <person name="Grigoriev I.V."/>
            <person name="Spatafora J.W."/>
            <person name="Aime M.C."/>
        </authorList>
    </citation>
    <scope>NUCLEOTIDE SEQUENCE [LARGE SCALE GENOMIC DNA]</scope>
    <source>
        <strain evidence="2 3">MCA 3882</strain>
    </source>
</reference>
<name>A0A316VF27_9BASI</name>
<proteinExistence type="predicted"/>
<feature type="compositionally biased region" description="Polar residues" evidence="1">
    <location>
        <begin position="1"/>
        <end position="10"/>
    </location>
</feature>
<evidence type="ECO:0000313" key="3">
    <source>
        <dbReference type="Proteomes" id="UP000245771"/>
    </source>
</evidence>
<feature type="compositionally biased region" description="Basic and acidic residues" evidence="1">
    <location>
        <begin position="73"/>
        <end position="92"/>
    </location>
</feature>
<evidence type="ECO:0000256" key="1">
    <source>
        <dbReference type="SAM" id="MobiDB-lite"/>
    </source>
</evidence>
<dbReference type="OrthoDB" id="4676at2759"/>
<dbReference type="EMBL" id="KZ819603">
    <property type="protein sequence ID" value="PWN34611.1"/>
    <property type="molecule type" value="Genomic_DNA"/>
</dbReference>
<feature type="region of interest" description="Disordered" evidence="1">
    <location>
        <begin position="73"/>
        <end position="103"/>
    </location>
</feature>
<protein>
    <submittedName>
        <fullName evidence="2">Uncharacterized protein</fullName>
    </submittedName>
</protein>
<dbReference type="RefSeq" id="XP_025354913.1">
    <property type="nucleotide sequence ID" value="XM_025502190.1"/>
</dbReference>
<feature type="compositionally biased region" description="Basic and acidic residues" evidence="1">
    <location>
        <begin position="36"/>
        <end position="49"/>
    </location>
</feature>